<feature type="domain" description="AB hydrolase-1" evidence="2">
    <location>
        <begin position="141"/>
        <end position="381"/>
    </location>
</feature>
<dbReference type="Pfam" id="PF00561">
    <property type="entry name" value="Abhydrolase_1"/>
    <property type="match status" value="1"/>
</dbReference>
<gene>
    <name evidence="3" type="ORF">ACFPZI_01970</name>
</gene>
<sequence length="443" mass="47009">MPETIESFLCAVHRTYTEVTRRQAGYFTTRPLRAAGPPAGAAAAVSDAFGVALKTTDPAAFTAVDELLDRRRARQDVVDDVAPGGTPGRVTAGGWRDWRRRQDRHVALRAARAAHLGRSLDRHAVRHAGRGLRYRAGGQGPLLVLVTALGHTDEIWYPLAEQLLPGRRLVMWDAGETTPAGRPWPLDGQVADIEAVLAAEGADSCDVVAWCSGAQIALEYAHSRPCAVRALVLLHGSYPRAAGDACSDYERSLGAVCASVAAHPGRAPRALRMLTGGGPPQPLPADEQRAAVEVLARAPAGLESVLRHPFRDPDALVRYSRQLTELWQRPLPGPGSGLPPLLSLAADLDRVAAPEPPAALTPLLAGRHGELVGATHYSMIDRPEVVATVCGAFLDDPPGGAPVAAGPAEIRWVPVDDPCPVPTPTSSASRTYVHEGMTPSTRK</sequence>
<dbReference type="SUPFAM" id="SSF53474">
    <property type="entry name" value="alpha/beta-Hydrolases"/>
    <property type="match status" value="1"/>
</dbReference>
<feature type="region of interest" description="Disordered" evidence="1">
    <location>
        <begin position="422"/>
        <end position="443"/>
    </location>
</feature>
<evidence type="ECO:0000313" key="3">
    <source>
        <dbReference type="EMBL" id="MFC5850644.1"/>
    </source>
</evidence>
<accession>A0ABW1DS03</accession>
<dbReference type="GO" id="GO:0016787">
    <property type="term" value="F:hydrolase activity"/>
    <property type="evidence" value="ECO:0007669"/>
    <property type="project" value="UniProtKB-KW"/>
</dbReference>
<dbReference type="RefSeq" id="WP_381357245.1">
    <property type="nucleotide sequence ID" value="NZ_JBHSOA010000003.1"/>
</dbReference>
<dbReference type="InterPro" id="IPR000073">
    <property type="entry name" value="AB_hydrolase_1"/>
</dbReference>
<keyword evidence="4" id="KW-1185">Reference proteome</keyword>
<dbReference type="Proteomes" id="UP001596180">
    <property type="component" value="Unassembled WGS sequence"/>
</dbReference>
<evidence type="ECO:0000256" key="1">
    <source>
        <dbReference type="SAM" id="MobiDB-lite"/>
    </source>
</evidence>
<proteinExistence type="predicted"/>
<dbReference type="EMBL" id="JBHSOA010000003">
    <property type="protein sequence ID" value="MFC5850644.1"/>
    <property type="molecule type" value="Genomic_DNA"/>
</dbReference>
<keyword evidence="3" id="KW-0378">Hydrolase</keyword>
<organism evidence="3 4">
    <name type="scientific">Streptomyces chlorus</name>
    <dbReference type="NCBI Taxonomy" id="887452"/>
    <lineage>
        <taxon>Bacteria</taxon>
        <taxon>Bacillati</taxon>
        <taxon>Actinomycetota</taxon>
        <taxon>Actinomycetes</taxon>
        <taxon>Kitasatosporales</taxon>
        <taxon>Streptomycetaceae</taxon>
        <taxon>Streptomyces</taxon>
    </lineage>
</organism>
<evidence type="ECO:0000259" key="2">
    <source>
        <dbReference type="Pfam" id="PF00561"/>
    </source>
</evidence>
<evidence type="ECO:0000313" key="4">
    <source>
        <dbReference type="Proteomes" id="UP001596180"/>
    </source>
</evidence>
<dbReference type="InterPro" id="IPR029058">
    <property type="entry name" value="AB_hydrolase_fold"/>
</dbReference>
<protein>
    <submittedName>
        <fullName evidence="3">Alpha/beta fold hydrolase</fullName>
    </submittedName>
</protein>
<reference evidence="4" key="1">
    <citation type="journal article" date="2019" name="Int. J. Syst. Evol. Microbiol.">
        <title>The Global Catalogue of Microorganisms (GCM) 10K type strain sequencing project: providing services to taxonomists for standard genome sequencing and annotation.</title>
        <authorList>
            <consortium name="The Broad Institute Genomics Platform"/>
            <consortium name="The Broad Institute Genome Sequencing Center for Infectious Disease"/>
            <person name="Wu L."/>
            <person name="Ma J."/>
        </authorList>
    </citation>
    <scope>NUCLEOTIDE SEQUENCE [LARGE SCALE GENOMIC DNA]</scope>
    <source>
        <strain evidence="4">JCM 10411</strain>
    </source>
</reference>
<dbReference type="Gene3D" id="3.40.50.1820">
    <property type="entry name" value="alpha/beta hydrolase"/>
    <property type="match status" value="1"/>
</dbReference>
<comment type="caution">
    <text evidence="3">The sequence shown here is derived from an EMBL/GenBank/DDBJ whole genome shotgun (WGS) entry which is preliminary data.</text>
</comment>
<name>A0ABW1DS03_9ACTN</name>